<keyword evidence="1" id="KW-0812">Transmembrane</keyword>
<keyword evidence="1" id="KW-1133">Transmembrane helix</keyword>
<accession>A0A2M7AS50</accession>
<keyword evidence="1" id="KW-0472">Membrane</keyword>
<proteinExistence type="predicted"/>
<evidence type="ECO:0000256" key="1">
    <source>
        <dbReference type="SAM" id="Phobius"/>
    </source>
</evidence>
<organism evidence="2 3">
    <name type="scientific">Candidatus Shapirobacteria bacterium CG06_land_8_20_14_3_00_40_12</name>
    <dbReference type="NCBI Taxonomy" id="1974881"/>
    <lineage>
        <taxon>Bacteria</taxon>
        <taxon>Candidatus Shapironibacteriota</taxon>
    </lineage>
</organism>
<sequence length="346" mass="38677">MTSLTYVAHISRRIIKYGGVGLGGLVAIWWIGGLMVKAYLAAHPPYIPPTVRFGILPKIVFPDKKFERKEFSLELPNDSFPKFKDQTKVYVIYRSKSVIGELEEAKKTAALMGFRKEPTEIKTGIYEFADSLTNRTLTMNVLSGNFNLSYPYLADQLLLNPDEMPDKTGAVSVAKSFLQQAGKMYPDLEEGENKISYWKIAFGELKETSGLNDANLIRVDFFRKKLDGDQEIVTDNLSKASVTILVSGSSLAAKKIVEVEYKYINVDVSAPSTYPIKTPEAAYEDLKMGYYWPAKDSEAKSTVIRKVTLAYFEPVTPAQFLQPVYVFGGDGGFTAYVPAVTDKWVQ</sequence>
<evidence type="ECO:0000313" key="3">
    <source>
        <dbReference type="Proteomes" id="UP000231407"/>
    </source>
</evidence>
<gene>
    <name evidence="2" type="ORF">COS78_02335</name>
</gene>
<dbReference type="AlphaFoldDB" id="A0A2M7AS50"/>
<feature type="transmembrane region" description="Helical" evidence="1">
    <location>
        <begin position="20"/>
        <end position="40"/>
    </location>
</feature>
<dbReference type="EMBL" id="PEWA01000027">
    <property type="protein sequence ID" value="PIU73447.1"/>
    <property type="molecule type" value="Genomic_DNA"/>
</dbReference>
<reference evidence="3" key="1">
    <citation type="submission" date="2017-09" db="EMBL/GenBank/DDBJ databases">
        <title>Depth-based differentiation of microbial function through sediment-hosted aquifers and enrichment of novel symbionts in the deep terrestrial subsurface.</title>
        <authorList>
            <person name="Probst A.J."/>
            <person name="Ladd B."/>
            <person name="Jarett J.K."/>
            <person name="Geller-Mcgrath D.E."/>
            <person name="Sieber C.M.K."/>
            <person name="Emerson J.B."/>
            <person name="Anantharaman K."/>
            <person name="Thomas B.C."/>
            <person name="Malmstrom R."/>
            <person name="Stieglmeier M."/>
            <person name="Klingl A."/>
            <person name="Woyke T."/>
            <person name="Ryan C.M."/>
            <person name="Banfield J.F."/>
        </authorList>
    </citation>
    <scope>NUCLEOTIDE SEQUENCE [LARGE SCALE GENOMIC DNA]</scope>
</reference>
<dbReference type="Proteomes" id="UP000231407">
    <property type="component" value="Unassembled WGS sequence"/>
</dbReference>
<evidence type="ECO:0000313" key="2">
    <source>
        <dbReference type="EMBL" id="PIU73447.1"/>
    </source>
</evidence>
<comment type="caution">
    <text evidence="2">The sequence shown here is derived from an EMBL/GenBank/DDBJ whole genome shotgun (WGS) entry which is preliminary data.</text>
</comment>
<protein>
    <submittedName>
        <fullName evidence="2">Uncharacterized protein</fullName>
    </submittedName>
</protein>
<name>A0A2M7AS50_9BACT</name>